<dbReference type="CDD" id="cd00085">
    <property type="entry name" value="HNHc"/>
    <property type="match status" value="1"/>
</dbReference>
<keyword evidence="3" id="KW-0255">Endonuclease</keyword>
<keyword evidence="3" id="KW-0378">Hydrolase</keyword>
<protein>
    <submittedName>
        <fullName evidence="3">HNH endonuclease</fullName>
    </submittedName>
</protein>
<dbReference type="PANTHER" id="PTHR33877">
    <property type="entry name" value="SLL1193 PROTEIN"/>
    <property type="match status" value="1"/>
</dbReference>
<dbReference type="InterPro" id="IPR003615">
    <property type="entry name" value="HNH_nuc"/>
</dbReference>
<dbReference type="GO" id="GO:0008270">
    <property type="term" value="F:zinc ion binding"/>
    <property type="evidence" value="ECO:0007669"/>
    <property type="project" value="InterPro"/>
</dbReference>
<dbReference type="Gene3D" id="1.10.30.50">
    <property type="match status" value="1"/>
</dbReference>
<organism evidence="3">
    <name type="scientific">Alsobacter sp. KACC 23698</name>
    <dbReference type="NCBI Taxonomy" id="3149229"/>
    <lineage>
        <taxon>Bacteria</taxon>
        <taxon>Pseudomonadati</taxon>
        <taxon>Pseudomonadota</taxon>
        <taxon>Alphaproteobacteria</taxon>
        <taxon>Hyphomicrobiales</taxon>
        <taxon>Alsobacteraceae</taxon>
        <taxon>Alsobacter</taxon>
    </lineage>
</organism>
<dbReference type="SMART" id="SM00507">
    <property type="entry name" value="HNHc"/>
    <property type="match status" value="1"/>
</dbReference>
<keyword evidence="3" id="KW-0540">Nuclease</keyword>
<name>A0AAU7J966_9HYPH</name>
<dbReference type="EMBL" id="CP157484">
    <property type="protein sequence ID" value="XBO36695.1"/>
    <property type="molecule type" value="Genomic_DNA"/>
</dbReference>
<evidence type="ECO:0000313" key="3">
    <source>
        <dbReference type="EMBL" id="XBO36695.1"/>
    </source>
</evidence>
<feature type="domain" description="HNH nuclease" evidence="2">
    <location>
        <begin position="10"/>
        <end position="63"/>
    </location>
</feature>
<proteinExistence type="predicted"/>
<dbReference type="GO" id="GO:0004519">
    <property type="term" value="F:endonuclease activity"/>
    <property type="evidence" value="ECO:0007669"/>
    <property type="project" value="UniProtKB-KW"/>
</dbReference>
<keyword evidence="1" id="KW-0175">Coiled coil</keyword>
<gene>
    <name evidence="3" type="ORF">ABEG18_13130</name>
</gene>
<dbReference type="Pfam" id="PF01844">
    <property type="entry name" value="HNH"/>
    <property type="match status" value="1"/>
</dbReference>
<sequence length="265" mass="30464">MRERKPIRNSVRFEVFKRDSFTCQYCGRKAPDVVLQCDHINAVANGGDNDPMNLVTSCFECNSGKSDKTLDETHILDRQRAELEQLNERRAQLEMLIQWRDQLANLEQDQLATIEGKVIKSLACPGLGLSEGGRDSLRRMVKRFGAELVLDAAQSSAESYCERGPDGNVTHESAARAFSMIARVAAVLQLSKDKPYLRRLYYIRGILRRRLRYLNEAAAMQLMEEAVLHAMDIDWLERFAKQCRSWTQFRKELDAFIEEEIRGED</sequence>
<dbReference type="PANTHER" id="PTHR33877:SF2">
    <property type="entry name" value="OS07G0170200 PROTEIN"/>
    <property type="match status" value="1"/>
</dbReference>
<dbReference type="InterPro" id="IPR052892">
    <property type="entry name" value="NA-targeting_endonuclease"/>
</dbReference>
<dbReference type="GO" id="GO:0003676">
    <property type="term" value="F:nucleic acid binding"/>
    <property type="evidence" value="ECO:0007669"/>
    <property type="project" value="InterPro"/>
</dbReference>
<accession>A0AAU7J966</accession>
<evidence type="ECO:0000259" key="2">
    <source>
        <dbReference type="SMART" id="SM00507"/>
    </source>
</evidence>
<dbReference type="AlphaFoldDB" id="A0AAU7J966"/>
<dbReference type="RefSeq" id="WP_406853509.1">
    <property type="nucleotide sequence ID" value="NZ_CP157484.1"/>
</dbReference>
<reference evidence="3" key="1">
    <citation type="submission" date="2024-05" db="EMBL/GenBank/DDBJ databases">
        <authorList>
            <person name="Kim S."/>
            <person name="Heo J."/>
            <person name="Choi H."/>
            <person name="Choi Y."/>
            <person name="Kwon S.-W."/>
            <person name="Kim Y."/>
        </authorList>
    </citation>
    <scope>NUCLEOTIDE SEQUENCE</scope>
    <source>
        <strain evidence="3">KACC 23698</strain>
    </source>
</reference>
<dbReference type="InterPro" id="IPR002711">
    <property type="entry name" value="HNH"/>
</dbReference>
<evidence type="ECO:0000256" key="1">
    <source>
        <dbReference type="SAM" id="Coils"/>
    </source>
</evidence>
<feature type="coiled-coil region" evidence="1">
    <location>
        <begin position="76"/>
        <end position="109"/>
    </location>
</feature>